<dbReference type="AlphaFoldDB" id="A0A1A2ZSJ8"/>
<accession>A0A1A2ZSJ8</accession>
<sequence>MGSGEPVKPPWWLKPMNKLFIRMSRLGVRFGGESPVVLTVLGRKSGQPRSTPVTPMTVDGKEYIVCGFPGADWVANVRAAAEATVARGRRRERVRVVELSADEARPLLRIWPTEVPTGVGFLKRSGLVTDGRPEEFEALAGVCPVFRLDLLGAQQP</sequence>
<name>A0A1A2ZSJ8_9MYCO</name>
<organism evidence="1 2">
    <name type="scientific">Mycobacterium kyorinense</name>
    <dbReference type="NCBI Taxonomy" id="487514"/>
    <lineage>
        <taxon>Bacteria</taxon>
        <taxon>Bacillati</taxon>
        <taxon>Actinomycetota</taxon>
        <taxon>Actinomycetes</taxon>
        <taxon>Mycobacteriales</taxon>
        <taxon>Mycobacteriaceae</taxon>
        <taxon>Mycobacterium</taxon>
    </lineage>
</organism>
<dbReference type="GO" id="GO:0016491">
    <property type="term" value="F:oxidoreductase activity"/>
    <property type="evidence" value="ECO:0007669"/>
    <property type="project" value="InterPro"/>
</dbReference>
<proteinExistence type="predicted"/>
<protein>
    <submittedName>
        <fullName evidence="1">Deazaflavin-dependent nitroreductase</fullName>
    </submittedName>
</protein>
<dbReference type="InterPro" id="IPR012349">
    <property type="entry name" value="Split_barrel_FMN-bd"/>
</dbReference>
<evidence type="ECO:0000313" key="1">
    <source>
        <dbReference type="EMBL" id="OBI52673.1"/>
    </source>
</evidence>
<dbReference type="NCBIfam" id="TIGR00026">
    <property type="entry name" value="hi_GC_TIGR00026"/>
    <property type="match status" value="1"/>
</dbReference>
<comment type="caution">
    <text evidence="1">The sequence shown here is derived from an EMBL/GenBank/DDBJ whole genome shotgun (WGS) entry which is preliminary data.</text>
</comment>
<evidence type="ECO:0000313" key="2">
    <source>
        <dbReference type="Proteomes" id="UP000093592"/>
    </source>
</evidence>
<dbReference type="InterPro" id="IPR004378">
    <property type="entry name" value="F420H2_quin_Rdtase"/>
</dbReference>
<gene>
    <name evidence="1" type="ORF">A5707_12095</name>
</gene>
<dbReference type="Proteomes" id="UP000093592">
    <property type="component" value="Unassembled WGS sequence"/>
</dbReference>
<dbReference type="Gene3D" id="2.30.110.10">
    <property type="entry name" value="Electron Transport, Fmn-binding Protein, Chain A"/>
    <property type="match status" value="1"/>
</dbReference>
<dbReference type="EMBL" id="LZKJ01000017">
    <property type="protein sequence ID" value="OBI52673.1"/>
    <property type="molecule type" value="Genomic_DNA"/>
</dbReference>
<dbReference type="RefSeq" id="WP_065012725.1">
    <property type="nucleotide sequence ID" value="NZ_LZKJ01000017.1"/>
</dbReference>
<dbReference type="SUPFAM" id="SSF50475">
    <property type="entry name" value="FMN-binding split barrel"/>
    <property type="match status" value="1"/>
</dbReference>
<dbReference type="Pfam" id="PF04075">
    <property type="entry name" value="F420H2_quin_red"/>
    <property type="match status" value="1"/>
</dbReference>
<dbReference type="OrthoDB" id="3296989at2"/>
<reference evidence="2" key="1">
    <citation type="submission" date="2016-06" db="EMBL/GenBank/DDBJ databases">
        <authorList>
            <person name="Sutton G."/>
            <person name="Brinkac L."/>
            <person name="Sanka R."/>
            <person name="Adams M."/>
            <person name="Lau E."/>
            <person name="Sam S."/>
            <person name="Sreng N."/>
            <person name="Him V."/>
            <person name="Kerleguer A."/>
            <person name="Cheng S."/>
        </authorList>
    </citation>
    <scope>NUCLEOTIDE SEQUENCE [LARGE SCALE GENOMIC DNA]</scope>
    <source>
        <strain evidence="2">E861</strain>
    </source>
</reference>